<evidence type="ECO:0000256" key="1">
    <source>
        <dbReference type="ARBA" id="ARBA00004651"/>
    </source>
</evidence>
<keyword evidence="4 6" id="KW-1133">Transmembrane helix</keyword>
<evidence type="ECO:0000256" key="3">
    <source>
        <dbReference type="ARBA" id="ARBA00022692"/>
    </source>
</evidence>
<comment type="subcellular location">
    <subcellularLocation>
        <location evidence="1">Cell membrane</location>
        <topology evidence="1">Multi-pass membrane protein</topology>
    </subcellularLocation>
</comment>
<dbReference type="PANTHER" id="PTHR34187">
    <property type="entry name" value="FGR18P"/>
    <property type="match status" value="1"/>
</dbReference>
<evidence type="ECO:0000256" key="5">
    <source>
        <dbReference type="ARBA" id="ARBA00023136"/>
    </source>
</evidence>
<dbReference type="InterPro" id="IPR003807">
    <property type="entry name" value="DUF202"/>
</dbReference>
<reference evidence="8 9" key="1">
    <citation type="submission" date="2020-08" db="EMBL/GenBank/DDBJ databases">
        <title>Genomic Encyclopedia of Type Strains, Phase IV (KMG-IV): sequencing the most valuable type-strain genomes for metagenomic binning, comparative biology and taxonomic classification.</title>
        <authorList>
            <person name="Goeker M."/>
        </authorList>
    </citation>
    <scope>NUCLEOTIDE SEQUENCE [LARGE SCALE GENOMIC DNA]</scope>
    <source>
        <strain evidence="8 9">DSM 26723</strain>
    </source>
</reference>
<evidence type="ECO:0000313" key="8">
    <source>
        <dbReference type="EMBL" id="MBB6095141.1"/>
    </source>
</evidence>
<evidence type="ECO:0000256" key="2">
    <source>
        <dbReference type="ARBA" id="ARBA00022475"/>
    </source>
</evidence>
<feature type="transmembrane region" description="Helical" evidence="6">
    <location>
        <begin position="24"/>
        <end position="47"/>
    </location>
</feature>
<dbReference type="Pfam" id="PF02656">
    <property type="entry name" value="DUF202"/>
    <property type="match status" value="1"/>
</dbReference>
<evidence type="ECO:0000256" key="4">
    <source>
        <dbReference type="ARBA" id="ARBA00022989"/>
    </source>
</evidence>
<dbReference type="GO" id="GO:0005886">
    <property type="term" value="C:plasma membrane"/>
    <property type="evidence" value="ECO:0007669"/>
    <property type="project" value="UniProtKB-SubCell"/>
</dbReference>
<evidence type="ECO:0000259" key="7">
    <source>
        <dbReference type="Pfam" id="PF02656"/>
    </source>
</evidence>
<dbReference type="Proteomes" id="UP000588068">
    <property type="component" value="Unassembled WGS sequence"/>
</dbReference>
<feature type="transmembrane region" description="Helical" evidence="6">
    <location>
        <begin position="98"/>
        <end position="119"/>
    </location>
</feature>
<feature type="domain" description="DUF202" evidence="7">
    <location>
        <begin position="15"/>
        <end position="83"/>
    </location>
</feature>
<name>A0A841HPA4_9GAMM</name>
<keyword evidence="3 6" id="KW-0812">Transmembrane</keyword>
<keyword evidence="2" id="KW-1003">Cell membrane</keyword>
<gene>
    <name evidence="8" type="ORF">HNQ60_004031</name>
</gene>
<evidence type="ECO:0000256" key="6">
    <source>
        <dbReference type="SAM" id="Phobius"/>
    </source>
</evidence>
<dbReference type="PANTHER" id="PTHR34187:SF2">
    <property type="entry name" value="DUF202 DOMAIN-CONTAINING PROTEIN"/>
    <property type="match status" value="1"/>
</dbReference>
<dbReference type="InterPro" id="IPR052053">
    <property type="entry name" value="IM_YidH-like"/>
</dbReference>
<protein>
    <submittedName>
        <fullName evidence="8">Putative membrane protein</fullName>
    </submittedName>
</protein>
<dbReference type="EMBL" id="JACHHZ010000005">
    <property type="protein sequence ID" value="MBB6095141.1"/>
    <property type="molecule type" value="Genomic_DNA"/>
</dbReference>
<organism evidence="8 9">
    <name type="scientific">Povalibacter uvarum</name>
    <dbReference type="NCBI Taxonomy" id="732238"/>
    <lineage>
        <taxon>Bacteria</taxon>
        <taxon>Pseudomonadati</taxon>
        <taxon>Pseudomonadota</taxon>
        <taxon>Gammaproteobacteria</taxon>
        <taxon>Steroidobacterales</taxon>
        <taxon>Steroidobacteraceae</taxon>
        <taxon>Povalibacter</taxon>
    </lineage>
</organism>
<evidence type="ECO:0000313" key="9">
    <source>
        <dbReference type="Proteomes" id="UP000588068"/>
    </source>
</evidence>
<dbReference type="RefSeq" id="WP_221304324.1">
    <property type="nucleotide sequence ID" value="NZ_JACHHZ010000005.1"/>
</dbReference>
<comment type="caution">
    <text evidence="8">The sequence shown here is derived from an EMBL/GenBank/DDBJ whole genome shotgun (WGS) entry which is preliminary data.</text>
</comment>
<sequence length="120" mass="13391">MSAETPAPRGRVVEHLANERTHLAYVRTAIVLFTFGITLHQFSQFVAEHRPDATVVAGWRVGLGMVIVGVTLALWSAYRFDVVTRQIDDGTYRPSRLAMMLLSLVVLVLGAAATIWLLWR</sequence>
<feature type="transmembrane region" description="Helical" evidence="6">
    <location>
        <begin position="59"/>
        <end position="78"/>
    </location>
</feature>
<dbReference type="AlphaFoldDB" id="A0A841HPA4"/>
<keyword evidence="5 6" id="KW-0472">Membrane</keyword>
<accession>A0A841HPA4</accession>
<keyword evidence="9" id="KW-1185">Reference proteome</keyword>
<proteinExistence type="predicted"/>